<evidence type="ECO:0000256" key="1">
    <source>
        <dbReference type="SAM" id="MobiDB-lite"/>
    </source>
</evidence>
<dbReference type="AlphaFoldDB" id="A0A3N4HQ44"/>
<proteinExistence type="predicted"/>
<sequence length="153" mass="16497">MVHVDGHEDSREFEDALFPRSGATSLNSSFSSSLLAREREAFSFGSDLKASELAQSLGSEDTTLRLSTLPVVPQGEELRTWEEALSSAHANTPSEEETPQIIPTTISPSLLHVSFDNQSALPIPIPAVTAETAQAADEARVMPPPSSSHTRRK</sequence>
<feature type="region of interest" description="Disordered" evidence="1">
    <location>
        <begin position="133"/>
        <end position="153"/>
    </location>
</feature>
<name>A0A3N4HQ44_ASCIM</name>
<accession>A0A3N4HQ44</accession>
<organism evidence="2 3">
    <name type="scientific">Ascobolus immersus RN42</name>
    <dbReference type="NCBI Taxonomy" id="1160509"/>
    <lineage>
        <taxon>Eukaryota</taxon>
        <taxon>Fungi</taxon>
        <taxon>Dikarya</taxon>
        <taxon>Ascomycota</taxon>
        <taxon>Pezizomycotina</taxon>
        <taxon>Pezizomycetes</taxon>
        <taxon>Pezizales</taxon>
        <taxon>Ascobolaceae</taxon>
        <taxon>Ascobolus</taxon>
    </lineage>
</organism>
<evidence type="ECO:0000313" key="2">
    <source>
        <dbReference type="EMBL" id="RPA75945.1"/>
    </source>
</evidence>
<gene>
    <name evidence="2" type="ORF">BJ508DRAFT_331648</name>
</gene>
<reference evidence="2 3" key="1">
    <citation type="journal article" date="2018" name="Nat. Ecol. Evol.">
        <title>Pezizomycetes genomes reveal the molecular basis of ectomycorrhizal truffle lifestyle.</title>
        <authorList>
            <person name="Murat C."/>
            <person name="Payen T."/>
            <person name="Noel B."/>
            <person name="Kuo A."/>
            <person name="Morin E."/>
            <person name="Chen J."/>
            <person name="Kohler A."/>
            <person name="Krizsan K."/>
            <person name="Balestrini R."/>
            <person name="Da Silva C."/>
            <person name="Montanini B."/>
            <person name="Hainaut M."/>
            <person name="Levati E."/>
            <person name="Barry K.W."/>
            <person name="Belfiori B."/>
            <person name="Cichocki N."/>
            <person name="Clum A."/>
            <person name="Dockter R.B."/>
            <person name="Fauchery L."/>
            <person name="Guy J."/>
            <person name="Iotti M."/>
            <person name="Le Tacon F."/>
            <person name="Lindquist E.A."/>
            <person name="Lipzen A."/>
            <person name="Malagnac F."/>
            <person name="Mello A."/>
            <person name="Molinier V."/>
            <person name="Miyauchi S."/>
            <person name="Poulain J."/>
            <person name="Riccioni C."/>
            <person name="Rubini A."/>
            <person name="Sitrit Y."/>
            <person name="Splivallo R."/>
            <person name="Traeger S."/>
            <person name="Wang M."/>
            <person name="Zifcakova L."/>
            <person name="Wipf D."/>
            <person name="Zambonelli A."/>
            <person name="Paolocci F."/>
            <person name="Nowrousian M."/>
            <person name="Ottonello S."/>
            <person name="Baldrian P."/>
            <person name="Spatafora J.W."/>
            <person name="Henrissat B."/>
            <person name="Nagy L.G."/>
            <person name="Aury J.M."/>
            <person name="Wincker P."/>
            <person name="Grigoriev I.V."/>
            <person name="Bonfante P."/>
            <person name="Martin F.M."/>
        </authorList>
    </citation>
    <scope>NUCLEOTIDE SEQUENCE [LARGE SCALE GENOMIC DNA]</scope>
    <source>
        <strain evidence="2 3">RN42</strain>
    </source>
</reference>
<protein>
    <submittedName>
        <fullName evidence="2">Uncharacterized protein</fullName>
    </submittedName>
</protein>
<dbReference type="EMBL" id="ML119754">
    <property type="protein sequence ID" value="RPA75945.1"/>
    <property type="molecule type" value="Genomic_DNA"/>
</dbReference>
<evidence type="ECO:0000313" key="3">
    <source>
        <dbReference type="Proteomes" id="UP000275078"/>
    </source>
</evidence>
<dbReference type="Proteomes" id="UP000275078">
    <property type="component" value="Unassembled WGS sequence"/>
</dbReference>
<keyword evidence="3" id="KW-1185">Reference proteome</keyword>